<protein>
    <submittedName>
        <fullName evidence="2">Uncharacterized protein</fullName>
    </submittedName>
</protein>
<gene>
    <name evidence="2" type="ORF">C0Z20_19300</name>
</gene>
<evidence type="ECO:0000313" key="2">
    <source>
        <dbReference type="EMBL" id="PMS35259.1"/>
    </source>
</evidence>
<evidence type="ECO:0000313" key="3">
    <source>
        <dbReference type="Proteomes" id="UP000235777"/>
    </source>
</evidence>
<feature type="compositionally biased region" description="Low complexity" evidence="1">
    <location>
        <begin position="77"/>
        <end position="88"/>
    </location>
</feature>
<proteinExistence type="predicted"/>
<sequence length="88" mass="9659">MRPSRVDRAQDSGRCTVLASVKRGNFWGLPVNFLAFSLVTVDAFPYDRNGLASGRALWDEAVLPQRAGNRCRRARSRSAGQRGAAADH</sequence>
<organism evidence="2 3">
    <name type="scientific">Trinickia symbiotica</name>
    <dbReference type="NCBI Taxonomy" id="863227"/>
    <lineage>
        <taxon>Bacteria</taxon>
        <taxon>Pseudomonadati</taxon>
        <taxon>Pseudomonadota</taxon>
        <taxon>Betaproteobacteria</taxon>
        <taxon>Burkholderiales</taxon>
        <taxon>Burkholderiaceae</taxon>
        <taxon>Trinickia</taxon>
    </lineage>
</organism>
<accession>A0A2N7X0K2</accession>
<name>A0A2N7X0K2_9BURK</name>
<feature type="region of interest" description="Disordered" evidence="1">
    <location>
        <begin position="67"/>
        <end position="88"/>
    </location>
</feature>
<evidence type="ECO:0000256" key="1">
    <source>
        <dbReference type="SAM" id="MobiDB-lite"/>
    </source>
</evidence>
<dbReference type="AlphaFoldDB" id="A0A2N7X0K2"/>
<dbReference type="Proteomes" id="UP000235777">
    <property type="component" value="Unassembled WGS sequence"/>
</dbReference>
<comment type="caution">
    <text evidence="2">The sequence shown here is derived from an EMBL/GenBank/DDBJ whole genome shotgun (WGS) entry which is preliminary data.</text>
</comment>
<reference evidence="2 3" key="1">
    <citation type="submission" date="2018-01" db="EMBL/GenBank/DDBJ databases">
        <title>Whole genome analyses suggest that Burkholderia sensu lato contains two further novel genera in the rhizoxinica-symbiotica group Mycetohabitans gen. nov., and Trinickia gen. nov.: implications for the evolution of diazotrophy and nodulation in the Burkholderiaceae.</title>
        <authorList>
            <person name="Estrada-de los Santos P."/>
            <person name="Palmer M."/>
            <person name="Chavez-Ramirez B."/>
            <person name="Beukes C."/>
            <person name="Steenkamp E.T."/>
            <person name="Hirsch A.M."/>
            <person name="Manyaka P."/>
            <person name="Maluk M."/>
            <person name="Lafos M."/>
            <person name="Crook M."/>
            <person name="Gross E."/>
            <person name="Simon M.F."/>
            <person name="Bueno dos Reis Junior F."/>
            <person name="Poole P.S."/>
            <person name="Venter S.N."/>
            <person name="James E.K."/>
        </authorList>
    </citation>
    <scope>NUCLEOTIDE SEQUENCE [LARGE SCALE GENOMIC DNA]</scope>
    <source>
        <strain evidence="2 3">JPY 581</strain>
    </source>
</reference>
<keyword evidence="3" id="KW-1185">Reference proteome</keyword>
<dbReference type="EMBL" id="PNYC01000012">
    <property type="protein sequence ID" value="PMS35259.1"/>
    <property type="molecule type" value="Genomic_DNA"/>
</dbReference>